<dbReference type="Pfam" id="PF02621">
    <property type="entry name" value="VitK2_biosynth"/>
    <property type="match status" value="1"/>
</dbReference>
<reference evidence="5 6" key="1">
    <citation type="submission" date="2020-04" db="EMBL/GenBank/DDBJ databases">
        <title>Genome sequencing of novel species.</title>
        <authorList>
            <person name="Heo J."/>
            <person name="Kim S.-J."/>
            <person name="Kim J.-S."/>
            <person name="Hong S.-B."/>
            <person name="Kwon S.-W."/>
        </authorList>
    </citation>
    <scope>NUCLEOTIDE SEQUENCE [LARGE SCALE GENOMIC DNA]</scope>
    <source>
        <strain evidence="5 6">F39-2</strain>
    </source>
</reference>
<dbReference type="InterPro" id="IPR003773">
    <property type="entry name" value="Menaquinone_biosynth"/>
</dbReference>
<evidence type="ECO:0000313" key="6">
    <source>
        <dbReference type="Proteomes" id="UP000503278"/>
    </source>
</evidence>
<dbReference type="Gene3D" id="3.40.190.10">
    <property type="entry name" value="Periplasmic binding protein-like II"/>
    <property type="match status" value="2"/>
</dbReference>
<protein>
    <recommendedName>
        <fullName evidence="4">Chorismate dehydratase</fullName>
        <ecNumber evidence="4">4.2.1.151</ecNumber>
    </recommendedName>
    <alternativeName>
        <fullName evidence="4">Menaquinone biosynthetic enzyme MqnA</fullName>
    </alternativeName>
</protein>
<dbReference type="RefSeq" id="WP_169610831.1">
    <property type="nucleotide sequence ID" value="NZ_CP051682.1"/>
</dbReference>
<dbReference type="PANTHER" id="PTHR37690:SF1">
    <property type="entry name" value="CHORISMATE DEHYDRATASE"/>
    <property type="match status" value="1"/>
</dbReference>
<dbReference type="GO" id="GO:0009234">
    <property type="term" value="P:menaquinone biosynthetic process"/>
    <property type="evidence" value="ECO:0007669"/>
    <property type="project" value="UniProtKB-UniRule"/>
</dbReference>
<evidence type="ECO:0000256" key="3">
    <source>
        <dbReference type="ARBA" id="ARBA00023239"/>
    </source>
</evidence>
<keyword evidence="3 4" id="KW-0456">Lyase</keyword>
<organism evidence="5 6">
    <name type="scientific">Mucilaginibacter robiniae</name>
    <dbReference type="NCBI Taxonomy" id="2728022"/>
    <lineage>
        <taxon>Bacteria</taxon>
        <taxon>Pseudomonadati</taxon>
        <taxon>Bacteroidota</taxon>
        <taxon>Sphingobacteriia</taxon>
        <taxon>Sphingobacteriales</taxon>
        <taxon>Sphingobacteriaceae</taxon>
        <taxon>Mucilaginibacter</taxon>
    </lineage>
</organism>
<dbReference type="CDD" id="cd13634">
    <property type="entry name" value="PBP2_Sco4506"/>
    <property type="match status" value="1"/>
</dbReference>
<dbReference type="KEGG" id="mrob:HH214_20525"/>
<keyword evidence="2 4" id="KW-0474">Menaquinone biosynthesis</keyword>
<accession>A0A7L5E6X8</accession>
<dbReference type="SUPFAM" id="SSF53850">
    <property type="entry name" value="Periplasmic binding protein-like II"/>
    <property type="match status" value="1"/>
</dbReference>
<dbReference type="UniPathway" id="UPA00079"/>
<dbReference type="EC" id="4.2.1.151" evidence="4"/>
<dbReference type="GO" id="GO:0016836">
    <property type="term" value="F:hydro-lyase activity"/>
    <property type="evidence" value="ECO:0007669"/>
    <property type="project" value="UniProtKB-UniRule"/>
</dbReference>
<sequence>MEKIRISAVSYTNTKPFLYGIQHTDIINQIDLSLDNPSDCAQKLIDDVVDIGLIPVAATLSLPHWEIVSDYCIGAVGPVNSVFIFSNCDIQQVKSLQLDPQSRSSNNLAKVLLKNYWQIQPELITAAPDYAQPADEYTAFVQIGDRTFGKAESYPFVYDLAAEWIKFTGLPFTFAAWIANKSISQSFMNDFNQALQYGLDHRDDLFKEIPMRTDFDIQDYLMKRIDYPLTEAKKQALYLFLKYIKEL</sequence>
<comment type="pathway">
    <text evidence="1 4">Quinol/quinone metabolism; menaquinone biosynthesis.</text>
</comment>
<dbReference type="AlphaFoldDB" id="A0A7L5E6X8"/>
<dbReference type="PANTHER" id="PTHR37690">
    <property type="entry name" value="CHORISMATE DEHYDRATASE"/>
    <property type="match status" value="1"/>
</dbReference>
<evidence type="ECO:0000256" key="2">
    <source>
        <dbReference type="ARBA" id="ARBA00022428"/>
    </source>
</evidence>
<evidence type="ECO:0000256" key="4">
    <source>
        <dbReference type="HAMAP-Rule" id="MF_00995"/>
    </source>
</evidence>
<gene>
    <name evidence="4" type="primary">mqnA</name>
    <name evidence="5" type="ORF">HH214_20525</name>
</gene>
<evidence type="ECO:0000313" key="5">
    <source>
        <dbReference type="EMBL" id="QJD98089.1"/>
    </source>
</evidence>
<dbReference type="HAMAP" id="MF_00995">
    <property type="entry name" value="MqnA"/>
    <property type="match status" value="1"/>
</dbReference>
<dbReference type="Proteomes" id="UP000503278">
    <property type="component" value="Chromosome"/>
</dbReference>
<name>A0A7L5E6X8_9SPHI</name>
<proteinExistence type="inferred from homology"/>
<keyword evidence="6" id="KW-1185">Reference proteome</keyword>
<evidence type="ECO:0000256" key="1">
    <source>
        <dbReference type="ARBA" id="ARBA00004863"/>
    </source>
</evidence>
<comment type="catalytic activity">
    <reaction evidence="4">
        <text>chorismate = 3-[(1-carboxyvinyl)-oxy]benzoate + H2O</text>
        <dbReference type="Rhea" id="RHEA:40051"/>
        <dbReference type="ChEBI" id="CHEBI:15377"/>
        <dbReference type="ChEBI" id="CHEBI:29748"/>
        <dbReference type="ChEBI" id="CHEBI:76981"/>
        <dbReference type="EC" id="4.2.1.151"/>
    </reaction>
</comment>
<dbReference type="EMBL" id="CP051682">
    <property type="protein sequence ID" value="QJD98089.1"/>
    <property type="molecule type" value="Genomic_DNA"/>
</dbReference>
<comment type="similarity">
    <text evidence="4">Belongs to the MqnA/MqnD family. MqnA subfamily.</text>
</comment>
<dbReference type="InterPro" id="IPR030868">
    <property type="entry name" value="MqnA"/>
</dbReference>
<comment type="function">
    <text evidence="4">Catalyzes the dehydration of chorismate into 3-[(1-carboxyvinyl)oxy]benzoate, a step in the biosynthesis of menaquinone (MK, vitamin K2).</text>
</comment>